<dbReference type="InParanoid" id="B8MIY6"/>
<keyword evidence="1" id="KW-0479">Metal-binding</keyword>
<evidence type="ECO:0000256" key="4">
    <source>
        <dbReference type="ARBA" id="ARBA00023125"/>
    </source>
</evidence>
<evidence type="ECO:0000256" key="5">
    <source>
        <dbReference type="ARBA" id="ARBA00023163"/>
    </source>
</evidence>
<evidence type="ECO:0000256" key="2">
    <source>
        <dbReference type="ARBA" id="ARBA00022833"/>
    </source>
</evidence>
<dbReference type="GeneID" id="8109128"/>
<dbReference type="AlphaFoldDB" id="B8MIY6"/>
<protein>
    <recommendedName>
        <fullName evidence="7">Zn(2)-C6 fungal-type domain-containing protein</fullName>
    </recommendedName>
</protein>
<feature type="domain" description="Zn(2)-C6 fungal-type" evidence="7">
    <location>
        <begin position="22"/>
        <end position="52"/>
    </location>
</feature>
<evidence type="ECO:0000256" key="3">
    <source>
        <dbReference type="ARBA" id="ARBA00023015"/>
    </source>
</evidence>
<accession>B8MIY6</accession>
<keyword evidence="3" id="KW-0805">Transcription regulation</keyword>
<dbReference type="RefSeq" id="XP_002485601.1">
    <property type="nucleotide sequence ID" value="XM_002485556.1"/>
</dbReference>
<dbReference type="SUPFAM" id="SSF57701">
    <property type="entry name" value="Zn2/Cys6 DNA-binding domain"/>
    <property type="match status" value="1"/>
</dbReference>
<dbReference type="HOGENOM" id="CLU_024655_2_0_1"/>
<keyword evidence="9" id="KW-1185">Reference proteome</keyword>
<dbReference type="VEuPathDB" id="FungiDB:TSTA_050860"/>
<dbReference type="InterPro" id="IPR036864">
    <property type="entry name" value="Zn2-C6_fun-type_DNA-bd_sf"/>
</dbReference>
<dbReference type="PhylomeDB" id="B8MIY6"/>
<gene>
    <name evidence="8" type="ORF">TSTA_050860</name>
</gene>
<keyword evidence="4" id="KW-0238">DNA-binding</keyword>
<evidence type="ECO:0000256" key="6">
    <source>
        <dbReference type="ARBA" id="ARBA00023242"/>
    </source>
</evidence>
<evidence type="ECO:0000313" key="9">
    <source>
        <dbReference type="Proteomes" id="UP000001745"/>
    </source>
</evidence>
<dbReference type="STRING" id="441959.B8MIY6"/>
<dbReference type="OrthoDB" id="4216928at2759"/>
<evidence type="ECO:0000313" key="8">
    <source>
        <dbReference type="EMBL" id="EED15648.1"/>
    </source>
</evidence>
<dbReference type="eggNOG" id="ENOG502S073">
    <property type="taxonomic scope" value="Eukaryota"/>
</dbReference>
<proteinExistence type="predicted"/>
<name>B8MIY6_TALSN</name>
<dbReference type="PANTHER" id="PTHR47660:SF3">
    <property type="entry name" value="FINGER DOMAIN PROTEIN, PUTATIVE (AFU_ORTHOLOGUE AFUA_4G03310)-RELATED"/>
    <property type="match status" value="1"/>
</dbReference>
<dbReference type="GO" id="GO:0003677">
    <property type="term" value="F:DNA binding"/>
    <property type="evidence" value="ECO:0007669"/>
    <property type="project" value="UniProtKB-KW"/>
</dbReference>
<dbReference type="Pfam" id="PF00172">
    <property type="entry name" value="Zn_clus"/>
    <property type="match status" value="1"/>
</dbReference>
<dbReference type="Proteomes" id="UP000001745">
    <property type="component" value="Unassembled WGS sequence"/>
</dbReference>
<dbReference type="PROSITE" id="PS50048">
    <property type="entry name" value="ZN2_CY6_FUNGAL_2"/>
    <property type="match status" value="1"/>
</dbReference>
<dbReference type="PROSITE" id="PS00463">
    <property type="entry name" value="ZN2_CY6_FUNGAL_1"/>
    <property type="match status" value="1"/>
</dbReference>
<dbReference type="PANTHER" id="PTHR47660">
    <property type="entry name" value="TRANSCRIPTION FACTOR WITH C2H2 AND ZN(2)-CYS(6) DNA BINDING DOMAIN (EUROFUNG)-RELATED-RELATED"/>
    <property type="match status" value="1"/>
</dbReference>
<dbReference type="GO" id="GO:0000981">
    <property type="term" value="F:DNA-binding transcription factor activity, RNA polymerase II-specific"/>
    <property type="evidence" value="ECO:0007669"/>
    <property type="project" value="InterPro"/>
</dbReference>
<keyword evidence="5" id="KW-0804">Transcription</keyword>
<reference evidence="9" key="1">
    <citation type="journal article" date="2015" name="Genome Announc.">
        <title>Genome sequence of the AIDS-associated pathogen Penicillium marneffei (ATCC18224) and its near taxonomic relative Talaromyces stipitatus (ATCC10500).</title>
        <authorList>
            <person name="Nierman W.C."/>
            <person name="Fedorova-Abrams N.D."/>
            <person name="Andrianopoulos A."/>
        </authorList>
    </citation>
    <scope>NUCLEOTIDE SEQUENCE [LARGE SCALE GENOMIC DNA]</scope>
    <source>
        <strain evidence="9">ATCC 10500 / CBS 375.48 / QM 6759 / NRRL 1006</strain>
    </source>
</reference>
<sequence>MSVIQAPVAYKERNGAIPRRKSCKACAKAKRRCDLLLPVCSRCSQRRLDCEYPMLEASNLSYSWDCLSDFNINPSIATTLFQQPPPPLPIIPSSYENVYKVDENSLSPPLNVNPLFSGRMSRLQFTLSVLQNAHRTMVLENQTPWCHPLLYKNGMPRVMQDAYACCSLYMNRNATNSKTILSIIENRAAELLASDQPDNAWEYLARLQALILYQTIRIFDDDASALVAADLTMPALRAILTHFVANVPLEDTLLNSENLPINCLINEPTSDTKDHWHSWIFEESTRRTMFLSHLLISIWEILQYLNQQQIIASTTTPYTGISRKKPTCDGRLGLSNCWWYWYLSAHLWEAPTRYDFALAYAEKSRFLIKDLDFTEFLALGQPDDVDMLGKMALSAWMGNEALQEWFFVRGGVLTMPVSSM</sequence>
<keyword evidence="6" id="KW-0539">Nucleus</keyword>
<dbReference type="EMBL" id="EQ962657">
    <property type="protein sequence ID" value="EED15648.1"/>
    <property type="molecule type" value="Genomic_DNA"/>
</dbReference>
<keyword evidence="2" id="KW-0862">Zinc</keyword>
<dbReference type="Gene3D" id="4.10.240.10">
    <property type="entry name" value="Zn(2)-C6 fungal-type DNA-binding domain"/>
    <property type="match status" value="1"/>
</dbReference>
<organism evidence="8 9">
    <name type="scientific">Talaromyces stipitatus (strain ATCC 10500 / CBS 375.48 / QM 6759 / NRRL 1006)</name>
    <name type="common">Penicillium stipitatum</name>
    <dbReference type="NCBI Taxonomy" id="441959"/>
    <lineage>
        <taxon>Eukaryota</taxon>
        <taxon>Fungi</taxon>
        <taxon>Dikarya</taxon>
        <taxon>Ascomycota</taxon>
        <taxon>Pezizomycotina</taxon>
        <taxon>Eurotiomycetes</taxon>
        <taxon>Eurotiomycetidae</taxon>
        <taxon>Eurotiales</taxon>
        <taxon>Trichocomaceae</taxon>
        <taxon>Talaromyces</taxon>
        <taxon>Talaromyces sect. Talaromyces</taxon>
    </lineage>
</organism>
<dbReference type="OMA" id="QDWILQE"/>
<evidence type="ECO:0000256" key="1">
    <source>
        <dbReference type="ARBA" id="ARBA00022723"/>
    </source>
</evidence>
<dbReference type="GO" id="GO:0008270">
    <property type="term" value="F:zinc ion binding"/>
    <property type="evidence" value="ECO:0007669"/>
    <property type="project" value="InterPro"/>
</dbReference>
<dbReference type="InterPro" id="IPR001138">
    <property type="entry name" value="Zn2Cys6_DnaBD"/>
</dbReference>
<dbReference type="CDD" id="cd00067">
    <property type="entry name" value="GAL4"/>
    <property type="match status" value="1"/>
</dbReference>
<evidence type="ECO:0000259" key="7">
    <source>
        <dbReference type="PROSITE" id="PS50048"/>
    </source>
</evidence>